<sequence length="120" mass="13784">MKYPKFPKFKMNTVARGAIQQSEIYWSKYLKNLNSTVRNTINKTKNSQVVVKNLLDEIIDINLKNTNLQQIAPSVNAIITDGWCISEEIDLELLFATKEESTKELVQRKEEVYSDTRGAS</sequence>
<organism evidence="1 2">
    <name type="scientific">Lactobacillus helveticus</name>
    <name type="common">Lactobacillus suntoryeus</name>
    <dbReference type="NCBI Taxonomy" id="1587"/>
    <lineage>
        <taxon>Bacteria</taxon>
        <taxon>Bacillati</taxon>
        <taxon>Bacillota</taxon>
        <taxon>Bacilli</taxon>
        <taxon>Lactobacillales</taxon>
        <taxon>Lactobacillaceae</taxon>
        <taxon>Lactobacillus</taxon>
    </lineage>
</organism>
<dbReference type="AlphaFoldDB" id="A0AAU8XUN5"/>
<gene>
    <name evidence="1" type="ORF">Lh8105_06130</name>
</gene>
<reference evidence="2" key="1">
    <citation type="submission" date="2016-05" db="EMBL/GenBank/DDBJ databases">
        <title>Genome sequence of Lactobacillus helveticus FAM8105.</title>
        <authorList>
            <person name="Ahrens C."/>
            <person name="Schmid M."/>
        </authorList>
    </citation>
    <scope>NUCLEOTIDE SEQUENCE [LARGE SCALE GENOMIC DNA]</scope>
    <source>
        <strain evidence="2">FAM8105</strain>
    </source>
</reference>
<name>A0AAU8XUN5_LACHE</name>
<evidence type="ECO:0000313" key="2">
    <source>
        <dbReference type="Proteomes" id="UP000234562"/>
    </source>
</evidence>
<accession>A0AAU8XUN5</accession>
<dbReference type="RefSeq" id="WP_012211801.1">
    <property type="nucleotide sequence ID" value="NZ_CP015498.1"/>
</dbReference>
<evidence type="ECO:0000313" key="1">
    <source>
        <dbReference type="EMBL" id="AUI74400.1"/>
    </source>
</evidence>
<dbReference type="EMBL" id="CP015496">
    <property type="protein sequence ID" value="AUI74400.1"/>
    <property type="molecule type" value="Genomic_DNA"/>
</dbReference>
<dbReference type="Proteomes" id="UP000234562">
    <property type="component" value="Chromosome"/>
</dbReference>
<proteinExistence type="predicted"/>
<protein>
    <submittedName>
        <fullName evidence="1">Uncharacterized protein</fullName>
    </submittedName>
</protein>